<organism evidence="1 2">
    <name type="scientific">Striga asiatica</name>
    <name type="common">Asiatic witchweed</name>
    <name type="synonym">Buchnera asiatica</name>
    <dbReference type="NCBI Taxonomy" id="4170"/>
    <lineage>
        <taxon>Eukaryota</taxon>
        <taxon>Viridiplantae</taxon>
        <taxon>Streptophyta</taxon>
        <taxon>Embryophyta</taxon>
        <taxon>Tracheophyta</taxon>
        <taxon>Spermatophyta</taxon>
        <taxon>Magnoliopsida</taxon>
        <taxon>eudicotyledons</taxon>
        <taxon>Gunneridae</taxon>
        <taxon>Pentapetalae</taxon>
        <taxon>asterids</taxon>
        <taxon>lamiids</taxon>
        <taxon>Lamiales</taxon>
        <taxon>Orobanchaceae</taxon>
        <taxon>Buchnereae</taxon>
        <taxon>Striga</taxon>
    </lineage>
</organism>
<sequence>MNNIKVFDRKRRKADNNQAYIERRRQIGDGGRKKAIKIASLYRNIVGCLKPDECFEFSHSFSVICLVLVVDYSMCVCCTAEELVLGRDYGGPNGIGSQRAPCVLPVSLTAF</sequence>
<name>A0A5A7PMH4_STRAF</name>
<reference evidence="2" key="1">
    <citation type="journal article" date="2019" name="Curr. Biol.">
        <title>Genome Sequence of Striga asiatica Provides Insight into the Evolution of Plant Parasitism.</title>
        <authorList>
            <person name="Yoshida S."/>
            <person name="Kim S."/>
            <person name="Wafula E.K."/>
            <person name="Tanskanen J."/>
            <person name="Kim Y.M."/>
            <person name="Honaas L."/>
            <person name="Yang Z."/>
            <person name="Spallek T."/>
            <person name="Conn C.E."/>
            <person name="Ichihashi Y."/>
            <person name="Cheong K."/>
            <person name="Cui S."/>
            <person name="Der J.P."/>
            <person name="Gundlach H."/>
            <person name="Jiao Y."/>
            <person name="Hori C."/>
            <person name="Ishida J.K."/>
            <person name="Kasahara H."/>
            <person name="Kiba T."/>
            <person name="Kim M.S."/>
            <person name="Koo N."/>
            <person name="Laohavisit A."/>
            <person name="Lee Y.H."/>
            <person name="Lumba S."/>
            <person name="McCourt P."/>
            <person name="Mortimer J.C."/>
            <person name="Mutuku J.M."/>
            <person name="Nomura T."/>
            <person name="Sasaki-Sekimoto Y."/>
            <person name="Seto Y."/>
            <person name="Wang Y."/>
            <person name="Wakatake T."/>
            <person name="Sakakibara H."/>
            <person name="Demura T."/>
            <person name="Yamaguchi S."/>
            <person name="Yoneyama K."/>
            <person name="Manabe R.I."/>
            <person name="Nelson D.C."/>
            <person name="Schulman A.H."/>
            <person name="Timko M.P."/>
            <person name="dePamphilis C.W."/>
            <person name="Choi D."/>
            <person name="Shirasu K."/>
        </authorList>
    </citation>
    <scope>NUCLEOTIDE SEQUENCE [LARGE SCALE GENOMIC DNA]</scope>
    <source>
        <strain evidence="2">cv. UVA1</strain>
    </source>
</reference>
<keyword evidence="2" id="KW-1185">Reference proteome</keyword>
<accession>A0A5A7PMH4</accession>
<dbReference type="AlphaFoldDB" id="A0A5A7PMH4"/>
<gene>
    <name evidence="1" type="ORF">STAS_09695</name>
</gene>
<dbReference type="EMBL" id="BKCP01004750">
    <property type="protein sequence ID" value="GER33547.1"/>
    <property type="molecule type" value="Genomic_DNA"/>
</dbReference>
<evidence type="ECO:0000313" key="1">
    <source>
        <dbReference type="EMBL" id="GER33547.1"/>
    </source>
</evidence>
<proteinExistence type="predicted"/>
<dbReference type="Proteomes" id="UP000325081">
    <property type="component" value="Unassembled WGS sequence"/>
</dbReference>
<comment type="caution">
    <text evidence="1">The sequence shown here is derived from an EMBL/GenBank/DDBJ whole genome shotgun (WGS) entry which is preliminary data.</text>
</comment>
<protein>
    <submittedName>
        <fullName evidence="1">Peptide chain release factor 1</fullName>
    </submittedName>
</protein>
<evidence type="ECO:0000313" key="2">
    <source>
        <dbReference type="Proteomes" id="UP000325081"/>
    </source>
</evidence>